<feature type="domain" description="NAD-dependent epimerase/dehydratase" evidence="1">
    <location>
        <begin position="5"/>
        <end position="188"/>
    </location>
</feature>
<dbReference type="PANTHER" id="PTHR48079:SF6">
    <property type="entry name" value="NAD(P)-BINDING DOMAIN-CONTAINING PROTEIN-RELATED"/>
    <property type="match status" value="1"/>
</dbReference>
<dbReference type="InterPro" id="IPR051783">
    <property type="entry name" value="NAD(P)-dependent_oxidoreduct"/>
</dbReference>
<evidence type="ECO:0000259" key="1">
    <source>
        <dbReference type="Pfam" id="PF01370"/>
    </source>
</evidence>
<dbReference type="InterPro" id="IPR036291">
    <property type="entry name" value="NAD(P)-bd_dom_sf"/>
</dbReference>
<dbReference type="PANTHER" id="PTHR48079">
    <property type="entry name" value="PROTEIN YEEZ"/>
    <property type="match status" value="1"/>
</dbReference>
<dbReference type="Proteomes" id="UP001500235">
    <property type="component" value="Unassembled WGS sequence"/>
</dbReference>
<proteinExistence type="predicted"/>
<gene>
    <name evidence="2" type="ORF">GCM10022280_21170</name>
</gene>
<organism evidence="2 3">
    <name type="scientific">Sphingomonas swuensis</name>
    <dbReference type="NCBI Taxonomy" id="977800"/>
    <lineage>
        <taxon>Bacteria</taxon>
        <taxon>Pseudomonadati</taxon>
        <taxon>Pseudomonadota</taxon>
        <taxon>Alphaproteobacteria</taxon>
        <taxon>Sphingomonadales</taxon>
        <taxon>Sphingomonadaceae</taxon>
        <taxon>Sphingomonas</taxon>
    </lineage>
</organism>
<comment type="caution">
    <text evidence="2">The sequence shown here is derived from an EMBL/GenBank/DDBJ whole genome shotgun (WGS) entry which is preliminary data.</text>
</comment>
<sequence length="301" mass="32193">MKLAITGATGFVGGRLLTMAVAQGHEVIALTRRSQGERHGVTWVQGALDNRQALQRLVDEADALIHVAGVISAPDLAGFEAGNVTGTLAVLAAATSAGLRRFVHVSSLAARESALSNYGASKARAEELVKSSGLDWAIVRPPAVYGPGDRETLELFKAARLGLVPLPPAGRLSLIHADDLSRLLLALCAPEAPSRIVYEPDDGREGGWSHREFAAALASAQDRRALALAIPAGLIRMGASVDRWLRGSKAKLTHDRAAYFCHPDWTASADNRPPATLWQPAIKTEEGLEQTADWYCRMGWL</sequence>
<evidence type="ECO:0000313" key="2">
    <source>
        <dbReference type="EMBL" id="GAA4020519.1"/>
    </source>
</evidence>
<keyword evidence="3" id="KW-1185">Reference proteome</keyword>
<evidence type="ECO:0000313" key="3">
    <source>
        <dbReference type="Proteomes" id="UP001500235"/>
    </source>
</evidence>
<dbReference type="Gene3D" id="3.40.50.720">
    <property type="entry name" value="NAD(P)-binding Rossmann-like Domain"/>
    <property type="match status" value="1"/>
</dbReference>
<dbReference type="Pfam" id="PF01370">
    <property type="entry name" value="Epimerase"/>
    <property type="match status" value="1"/>
</dbReference>
<dbReference type="InterPro" id="IPR001509">
    <property type="entry name" value="Epimerase_deHydtase"/>
</dbReference>
<name>A0ABP7T3M7_9SPHN</name>
<protein>
    <submittedName>
        <fullName evidence="2">NAD-dependent epimerase/dehydratase family protein</fullName>
    </submittedName>
</protein>
<dbReference type="SUPFAM" id="SSF51735">
    <property type="entry name" value="NAD(P)-binding Rossmann-fold domains"/>
    <property type="match status" value="1"/>
</dbReference>
<dbReference type="RefSeq" id="WP_344707383.1">
    <property type="nucleotide sequence ID" value="NZ_BAABBQ010000001.1"/>
</dbReference>
<reference evidence="3" key="1">
    <citation type="journal article" date="2019" name="Int. J. Syst. Evol. Microbiol.">
        <title>The Global Catalogue of Microorganisms (GCM) 10K type strain sequencing project: providing services to taxonomists for standard genome sequencing and annotation.</title>
        <authorList>
            <consortium name="The Broad Institute Genomics Platform"/>
            <consortium name="The Broad Institute Genome Sequencing Center for Infectious Disease"/>
            <person name="Wu L."/>
            <person name="Ma J."/>
        </authorList>
    </citation>
    <scope>NUCLEOTIDE SEQUENCE [LARGE SCALE GENOMIC DNA]</scope>
    <source>
        <strain evidence="3">JCM 17563</strain>
    </source>
</reference>
<dbReference type="EMBL" id="BAABBQ010000001">
    <property type="protein sequence ID" value="GAA4020519.1"/>
    <property type="molecule type" value="Genomic_DNA"/>
</dbReference>
<accession>A0ABP7T3M7</accession>